<evidence type="ECO:0000313" key="2">
    <source>
        <dbReference type="Proteomes" id="UP001605036"/>
    </source>
</evidence>
<proteinExistence type="predicted"/>
<gene>
    <name evidence="1" type="ORF">R1flu_012092</name>
</gene>
<reference evidence="1 2" key="1">
    <citation type="submission" date="2024-09" db="EMBL/GenBank/DDBJ databases">
        <title>Chromosome-scale assembly of Riccia fluitans.</title>
        <authorList>
            <person name="Paukszto L."/>
            <person name="Sawicki J."/>
            <person name="Karawczyk K."/>
            <person name="Piernik-Szablinska J."/>
            <person name="Szczecinska M."/>
            <person name="Mazdziarz M."/>
        </authorList>
    </citation>
    <scope>NUCLEOTIDE SEQUENCE [LARGE SCALE GENOMIC DNA]</scope>
    <source>
        <strain evidence="1">Rf_01</strain>
        <tissue evidence="1">Aerial parts of the thallus</tissue>
    </source>
</reference>
<evidence type="ECO:0000313" key="1">
    <source>
        <dbReference type="EMBL" id="KAL2644505.1"/>
    </source>
</evidence>
<protein>
    <submittedName>
        <fullName evidence="1">Uncharacterized protein</fullName>
    </submittedName>
</protein>
<dbReference type="SUPFAM" id="SSF54518">
    <property type="entry name" value="Tubby C-terminal domain-like"/>
    <property type="match status" value="1"/>
</dbReference>
<dbReference type="Proteomes" id="UP001605036">
    <property type="component" value="Unassembled WGS sequence"/>
</dbReference>
<keyword evidence="2" id="KW-1185">Reference proteome</keyword>
<dbReference type="AlphaFoldDB" id="A0ABD1Z9L6"/>
<organism evidence="1 2">
    <name type="scientific">Riccia fluitans</name>
    <dbReference type="NCBI Taxonomy" id="41844"/>
    <lineage>
        <taxon>Eukaryota</taxon>
        <taxon>Viridiplantae</taxon>
        <taxon>Streptophyta</taxon>
        <taxon>Embryophyta</taxon>
        <taxon>Marchantiophyta</taxon>
        <taxon>Marchantiopsida</taxon>
        <taxon>Marchantiidae</taxon>
        <taxon>Marchantiales</taxon>
        <taxon>Ricciaceae</taxon>
        <taxon>Riccia</taxon>
    </lineage>
</organism>
<accession>A0ABD1Z9L6</accession>
<dbReference type="EMBL" id="JBHFFA010000002">
    <property type="protein sequence ID" value="KAL2644505.1"/>
    <property type="molecule type" value="Genomic_DNA"/>
</dbReference>
<comment type="caution">
    <text evidence="1">The sequence shown here is derived from an EMBL/GenBank/DDBJ whole genome shotgun (WGS) entry which is preliminary data.</text>
</comment>
<dbReference type="InterPro" id="IPR025659">
    <property type="entry name" value="Tubby-like_C"/>
</dbReference>
<name>A0ABD1Z9L6_9MARC</name>
<sequence>MLLKPRNWDSSCKAPVDVSNSPSVRGAGIQPYHLPQIRSRGRDLYKISKGAALKLQGDRQYVQDPEGNVTYFNVSKMSRLKTMSLRHNLQVCKGDGKDLVYTVLLDLTGRSIQLVNEREELEAIMTKSTKTLIMNAAFGAGSEMQIDVAPGVDWTAILAVLIGIKQVGKSLAGDAFGNMLDSATGAATGAAVDYAADPANLEELSGMAEGLDLNGVGESVEEAADGVGEVIGAIFEIIGAFFEE</sequence>